<dbReference type="Gene3D" id="1.20.1290.10">
    <property type="entry name" value="AhpD-like"/>
    <property type="match status" value="1"/>
</dbReference>
<dbReference type="GO" id="GO:0051920">
    <property type="term" value="F:peroxiredoxin activity"/>
    <property type="evidence" value="ECO:0007669"/>
    <property type="project" value="InterPro"/>
</dbReference>
<evidence type="ECO:0000259" key="1">
    <source>
        <dbReference type="Pfam" id="PF02627"/>
    </source>
</evidence>
<dbReference type="Proteomes" id="UP000808337">
    <property type="component" value="Unassembled WGS sequence"/>
</dbReference>
<organism evidence="2 3">
    <name type="scientific">Candidatus Opimibacter skivensis</name>
    <dbReference type="NCBI Taxonomy" id="2982028"/>
    <lineage>
        <taxon>Bacteria</taxon>
        <taxon>Pseudomonadati</taxon>
        <taxon>Bacteroidota</taxon>
        <taxon>Saprospiria</taxon>
        <taxon>Saprospirales</taxon>
        <taxon>Saprospiraceae</taxon>
        <taxon>Candidatus Opimibacter</taxon>
    </lineage>
</organism>
<dbReference type="PANTHER" id="PTHR35446:SF2">
    <property type="entry name" value="CARBOXYMUCONOLACTONE DECARBOXYLASE-LIKE DOMAIN-CONTAINING PROTEIN"/>
    <property type="match status" value="1"/>
</dbReference>
<name>A0A9D7SRH2_9BACT</name>
<dbReference type="Pfam" id="PF02627">
    <property type="entry name" value="CMD"/>
    <property type="match status" value="1"/>
</dbReference>
<dbReference type="AlphaFoldDB" id="A0A9D7SRH2"/>
<proteinExistence type="predicted"/>
<dbReference type="InterPro" id="IPR029032">
    <property type="entry name" value="AhpD-like"/>
</dbReference>
<dbReference type="EMBL" id="JADKGY010000001">
    <property type="protein sequence ID" value="MBK9981707.1"/>
    <property type="molecule type" value="Genomic_DNA"/>
</dbReference>
<reference evidence="2 3" key="1">
    <citation type="submission" date="2020-10" db="EMBL/GenBank/DDBJ databases">
        <title>Connecting structure to function with the recovery of over 1000 high-quality activated sludge metagenome-assembled genomes encoding full-length rRNA genes using long-read sequencing.</title>
        <authorList>
            <person name="Singleton C.M."/>
            <person name="Petriglieri F."/>
            <person name="Kristensen J.M."/>
            <person name="Kirkegaard R.H."/>
            <person name="Michaelsen T.Y."/>
            <person name="Andersen M.H."/>
            <person name="Karst S.M."/>
            <person name="Dueholm M.S."/>
            <person name="Nielsen P.H."/>
            <person name="Albertsen M."/>
        </authorList>
    </citation>
    <scope>NUCLEOTIDE SEQUENCE [LARGE SCALE GENOMIC DNA]</scope>
    <source>
        <strain evidence="2">Ribe_18-Q3-R11-54_MAXAC.273</strain>
    </source>
</reference>
<feature type="domain" description="Carboxymuconolactone decarboxylase-like" evidence="1">
    <location>
        <begin position="41"/>
        <end position="121"/>
    </location>
</feature>
<accession>A0A9D7SRH2</accession>
<gene>
    <name evidence="2" type="ORF">IPP15_04665</name>
</gene>
<dbReference type="SUPFAM" id="SSF69118">
    <property type="entry name" value="AhpD-like"/>
    <property type="match status" value="1"/>
</dbReference>
<sequence length="201" mass="22317">MNTPLVNPIPETDPSITELVKFYNETLGFCPNSVRTMQIRPHLAEAFINLNKAVMENHGRVTSALKRLIAYISSYTTGCQYCQAHGIRAAERYGASEDQLLHIWDYKTHTSFSEAERAALDFSVAASSVPNAVDDTIAENLRQYWDDGEIVEITGVIALFGFLNRWNDSMGTTIEQGAIASGLQHLSTHGWTGGKHLRNKS</sequence>
<dbReference type="InterPro" id="IPR003779">
    <property type="entry name" value="CMD-like"/>
</dbReference>
<dbReference type="PANTHER" id="PTHR35446">
    <property type="entry name" value="SI:CH211-175M2.5"/>
    <property type="match status" value="1"/>
</dbReference>
<comment type="caution">
    <text evidence="2">The sequence shown here is derived from an EMBL/GenBank/DDBJ whole genome shotgun (WGS) entry which is preliminary data.</text>
</comment>
<evidence type="ECO:0000313" key="2">
    <source>
        <dbReference type="EMBL" id="MBK9981707.1"/>
    </source>
</evidence>
<protein>
    <submittedName>
        <fullName evidence="2">Carboxymuconolactone decarboxylase family protein</fullName>
    </submittedName>
</protein>
<evidence type="ECO:0000313" key="3">
    <source>
        <dbReference type="Proteomes" id="UP000808337"/>
    </source>
</evidence>